<name>A0A0A1ZZT5_PROMR</name>
<dbReference type="Gene3D" id="3.40.630.30">
    <property type="match status" value="1"/>
</dbReference>
<dbReference type="Proteomes" id="UP000030355">
    <property type="component" value="Unassembled WGS sequence"/>
</dbReference>
<organism evidence="5 6">
    <name type="scientific">Prochlorococcus marinus str. MIT 9201</name>
    <dbReference type="NCBI Taxonomy" id="93057"/>
    <lineage>
        <taxon>Bacteria</taxon>
        <taxon>Bacillati</taxon>
        <taxon>Cyanobacteriota</taxon>
        <taxon>Cyanophyceae</taxon>
        <taxon>Synechococcales</taxon>
        <taxon>Prochlorococcaceae</taxon>
        <taxon>Prochlorococcus</taxon>
    </lineage>
</organism>
<dbReference type="InterPro" id="IPR000182">
    <property type="entry name" value="GNAT_dom"/>
</dbReference>
<dbReference type="GO" id="GO:0016747">
    <property type="term" value="F:acyltransferase activity, transferring groups other than amino-acyl groups"/>
    <property type="evidence" value="ECO:0007669"/>
    <property type="project" value="InterPro"/>
</dbReference>
<dbReference type="PROSITE" id="PS51186">
    <property type="entry name" value="GNAT"/>
    <property type="match status" value="1"/>
</dbReference>
<evidence type="ECO:0000256" key="1">
    <source>
        <dbReference type="ARBA" id="ARBA00022679"/>
    </source>
</evidence>
<gene>
    <name evidence="5" type="ORF">EU95_1490</name>
</gene>
<dbReference type="Pfam" id="PF00583">
    <property type="entry name" value="Acetyltransf_1"/>
    <property type="match status" value="1"/>
</dbReference>
<accession>A0A0A1ZZT5</accession>
<dbReference type="STRING" id="93057.EU95_1490"/>
<protein>
    <submittedName>
        <fullName evidence="5">Ribosomal-protein-S18p-alanine acetyltransferase</fullName>
        <ecNumber evidence="5">2.3.1.-</ecNumber>
    </submittedName>
</protein>
<dbReference type="PANTHER" id="PTHR43420">
    <property type="entry name" value="ACETYLTRANSFERASE"/>
    <property type="match status" value="1"/>
</dbReference>
<sequence length="146" mass="16901">MISIKQIYEKDIDLCYELDSNTISLWNKKQWANEFKKEGVKVFGILLSNLIIGICVLHVVLDEAQINFFAINNNHRKKGFGAYLMRYLIKECEKLNISKLILEVSHTNFSAEKFYSSFDFSTVGIRKGYYKDGSDALLKEKNLTTK</sequence>
<proteinExistence type="predicted"/>
<dbReference type="CDD" id="cd04301">
    <property type="entry name" value="NAT_SF"/>
    <property type="match status" value="1"/>
</dbReference>
<dbReference type="InterPro" id="IPR050680">
    <property type="entry name" value="YpeA/RimI_acetyltransf"/>
</dbReference>
<comment type="caution">
    <text evidence="5">The sequence shown here is derived from an EMBL/GenBank/DDBJ whole genome shotgun (WGS) entry which is preliminary data.</text>
</comment>
<dbReference type="OrthoDB" id="9794566at2"/>
<reference evidence="6" key="1">
    <citation type="journal article" date="2014" name="Sci. Data">
        <title>Genomes of diverse isolates of the marine cyanobacterium Prochlorococcus.</title>
        <authorList>
            <person name="Biller S."/>
            <person name="Berube P."/>
            <person name="Thompson J."/>
            <person name="Kelly L."/>
            <person name="Roggensack S."/>
            <person name="Awad L."/>
            <person name="Roache-Johnson K."/>
            <person name="Ding H."/>
            <person name="Giovannoni S.J."/>
            <person name="Moore L.R."/>
            <person name="Chisholm S.W."/>
        </authorList>
    </citation>
    <scope>NUCLEOTIDE SEQUENCE [LARGE SCALE GENOMIC DNA]</scope>
    <source>
        <strain evidence="6">MIT 9201</strain>
    </source>
</reference>
<feature type="domain" description="N-acetyltransferase" evidence="4">
    <location>
        <begin position="2"/>
        <end position="144"/>
    </location>
</feature>
<dbReference type="PANTHER" id="PTHR43420:SF44">
    <property type="entry name" value="ACETYLTRANSFERASE YPEA"/>
    <property type="match status" value="1"/>
</dbReference>
<evidence type="ECO:0000313" key="6">
    <source>
        <dbReference type="Proteomes" id="UP000030355"/>
    </source>
</evidence>
<dbReference type="AlphaFoldDB" id="A0A0A1ZZT5"/>
<evidence type="ECO:0000256" key="2">
    <source>
        <dbReference type="ARBA" id="ARBA00023315"/>
    </source>
</evidence>
<keyword evidence="3" id="KW-1133">Transmembrane helix</keyword>
<keyword evidence="3" id="KW-0472">Membrane</keyword>
<keyword evidence="1 5" id="KW-0808">Transferase</keyword>
<dbReference type="eggNOG" id="COG0456">
    <property type="taxonomic scope" value="Bacteria"/>
</dbReference>
<dbReference type="EC" id="2.3.1.-" evidence="5"/>
<dbReference type="SUPFAM" id="SSF55729">
    <property type="entry name" value="Acyl-CoA N-acyltransferases (Nat)"/>
    <property type="match status" value="1"/>
</dbReference>
<evidence type="ECO:0000313" key="5">
    <source>
        <dbReference type="EMBL" id="KGF95127.1"/>
    </source>
</evidence>
<evidence type="ECO:0000259" key="4">
    <source>
        <dbReference type="PROSITE" id="PS51186"/>
    </source>
</evidence>
<dbReference type="InterPro" id="IPR016181">
    <property type="entry name" value="Acyl_CoA_acyltransferase"/>
</dbReference>
<evidence type="ECO:0000256" key="3">
    <source>
        <dbReference type="SAM" id="Phobius"/>
    </source>
</evidence>
<feature type="transmembrane region" description="Helical" evidence="3">
    <location>
        <begin position="42"/>
        <end position="61"/>
    </location>
</feature>
<keyword evidence="2 5" id="KW-0012">Acyltransferase</keyword>
<dbReference type="EMBL" id="JNAL01000016">
    <property type="protein sequence ID" value="KGF95127.1"/>
    <property type="molecule type" value="Genomic_DNA"/>
</dbReference>
<keyword evidence="3" id="KW-0812">Transmembrane</keyword>
<dbReference type="RefSeq" id="WP_032522602.1">
    <property type="nucleotide sequence ID" value="NZ_CP138977.1"/>
</dbReference>